<proteinExistence type="inferred from homology"/>
<dbReference type="Pfam" id="PF06965">
    <property type="entry name" value="Na_H_antiport_1"/>
    <property type="match status" value="1"/>
</dbReference>
<dbReference type="GO" id="GO:0005886">
    <property type="term" value="C:plasma membrane"/>
    <property type="evidence" value="ECO:0007669"/>
    <property type="project" value="UniProtKB-SubCell"/>
</dbReference>
<keyword evidence="5 7" id="KW-0472">Membrane</keyword>
<evidence type="ECO:0000256" key="2">
    <source>
        <dbReference type="ARBA" id="ARBA00022475"/>
    </source>
</evidence>
<evidence type="ECO:0000256" key="4">
    <source>
        <dbReference type="ARBA" id="ARBA00022989"/>
    </source>
</evidence>
<feature type="transmembrane region" description="Helical" evidence="7">
    <location>
        <begin position="124"/>
        <end position="149"/>
    </location>
</feature>
<dbReference type="AlphaFoldDB" id="A0A7S0N6E7"/>
<feature type="transmembrane region" description="Helical" evidence="7">
    <location>
        <begin position="412"/>
        <end position="432"/>
    </location>
</feature>
<evidence type="ECO:0008006" key="9">
    <source>
        <dbReference type="Google" id="ProtNLM"/>
    </source>
</evidence>
<reference evidence="8" key="1">
    <citation type="submission" date="2021-01" db="EMBL/GenBank/DDBJ databases">
        <authorList>
            <person name="Corre E."/>
            <person name="Pelletier E."/>
            <person name="Niang G."/>
            <person name="Scheremetjew M."/>
            <person name="Finn R."/>
            <person name="Kale V."/>
            <person name="Holt S."/>
            <person name="Cochrane G."/>
            <person name="Meng A."/>
            <person name="Brown T."/>
            <person name="Cohen L."/>
        </authorList>
    </citation>
    <scope>NUCLEOTIDE SEQUENCE</scope>
    <source>
        <strain evidence="8">CCMP722</strain>
    </source>
</reference>
<comment type="subcellular location">
    <subcellularLocation>
        <location evidence="1">Cell inner membrane</location>
        <topology evidence="1">Multi-pass membrane protein</topology>
    </subcellularLocation>
</comment>
<dbReference type="PANTHER" id="PTHR30341">
    <property type="entry name" value="SODIUM ION/PROTON ANTIPORTER NHAA-RELATED"/>
    <property type="match status" value="1"/>
</dbReference>
<feature type="region of interest" description="Disordered" evidence="6">
    <location>
        <begin position="510"/>
        <end position="529"/>
    </location>
</feature>
<evidence type="ECO:0000256" key="5">
    <source>
        <dbReference type="ARBA" id="ARBA00023136"/>
    </source>
</evidence>
<dbReference type="EMBL" id="HBFA01013202">
    <property type="protein sequence ID" value="CAD8661501.1"/>
    <property type="molecule type" value="Transcribed_RNA"/>
</dbReference>
<evidence type="ECO:0000256" key="7">
    <source>
        <dbReference type="SAM" id="Phobius"/>
    </source>
</evidence>
<keyword evidence="4 7" id="KW-1133">Transmembrane helix</keyword>
<keyword evidence="3 7" id="KW-0812">Transmembrane</keyword>
<feature type="transmembrane region" description="Helical" evidence="7">
    <location>
        <begin position="452"/>
        <end position="475"/>
    </location>
</feature>
<organism evidence="8">
    <name type="scientific">Pyramimonas obovata</name>
    <dbReference type="NCBI Taxonomy" id="1411642"/>
    <lineage>
        <taxon>Eukaryota</taxon>
        <taxon>Viridiplantae</taxon>
        <taxon>Chlorophyta</taxon>
        <taxon>Pyramimonadophyceae</taxon>
        <taxon>Pyramimonadales</taxon>
        <taxon>Pyramimonadaceae</taxon>
        <taxon>Pyramimonas</taxon>
        <taxon>Pyramimonas incertae sedis</taxon>
    </lineage>
</organism>
<feature type="transmembrane region" description="Helical" evidence="7">
    <location>
        <begin position="291"/>
        <end position="307"/>
    </location>
</feature>
<keyword evidence="2" id="KW-1003">Cell membrane</keyword>
<evidence type="ECO:0000256" key="1">
    <source>
        <dbReference type="ARBA" id="ARBA00004429"/>
    </source>
</evidence>
<dbReference type="GO" id="GO:0015385">
    <property type="term" value="F:sodium:proton antiporter activity"/>
    <property type="evidence" value="ECO:0007669"/>
    <property type="project" value="TreeGrafter"/>
</dbReference>
<feature type="transmembrane region" description="Helical" evidence="7">
    <location>
        <begin position="379"/>
        <end position="400"/>
    </location>
</feature>
<gene>
    <name evidence="8" type="ORF">POBO1169_LOCUS6866</name>
</gene>
<dbReference type="InterPro" id="IPR023171">
    <property type="entry name" value="Na/H_antiporter_dom_sf"/>
</dbReference>
<dbReference type="NCBIfam" id="TIGR00773">
    <property type="entry name" value="NhaA"/>
    <property type="match status" value="1"/>
</dbReference>
<sequence>MASTTAMAAASCRMAGTSASASAGGMRQPRPLLPLRPRASAASAPLLRPCPQVGRRAHTVLPVGAAARGGLTRRRLACRASSAASTPEPSPEIAQEEAAKALEVPTMKEPEVHKGSELHHAIEAGLGSVVLLGCTALSMVLANTAMAPVWNALWATPLGPAIGGHTLTVHGWINEGLMAVFFFVVGLEIKRECVFGALKSIKQSILPCMAALGGMVFPMGIYCMINAAKGGIMAGWAIPMATDIAFACGIFAFFNKKMPRSASAFLLTLATVDDLGAIAVIALFFANNISVPFLAASAAVTAAMFMLPKLSQQVRVWQYAVGGVALWYCLLCSGVNADIAGVVAALAIPGTAPAPPASEAEPLEPDMKPTLMDHLIHKLLPYTALIVMPLFALANTAVAIDMSMISALVQQPVAVGIAAGLLLGKPLGITAFSLASIKAGIASWPEGMELKHLLVCGLLAGVGFTMCLFLITLALTATPDAMRLAKLAVIAASAVAGTAAAAIMNTFPENEDDSKLADSGTPGGAPVLA</sequence>
<evidence type="ECO:0000256" key="6">
    <source>
        <dbReference type="SAM" id="MobiDB-lite"/>
    </source>
</evidence>
<dbReference type="GO" id="GO:0006885">
    <property type="term" value="P:regulation of pH"/>
    <property type="evidence" value="ECO:0007669"/>
    <property type="project" value="InterPro"/>
</dbReference>
<feature type="transmembrane region" description="Helical" evidence="7">
    <location>
        <begin position="319"/>
        <end position="348"/>
    </location>
</feature>
<dbReference type="HAMAP" id="MF_01844">
    <property type="entry name" value="NhaA"/>
    <property type="match status" value="1"/>
</dbReference>
<feature type="transmembrane region" description="Helical" evidence="7">
    <location>
        <begin position="234"/>
        <end position="254"/>
    </location>
</feature>
<feature type="transmembrane region" description="Helical" evidence="7">
    <location>
        <begin position="169"/>
        <end position="187"/>
    </location>
</feature>
<dbReference type="PANTHER" id="PTHR30341:SF0">
    <property type="entry name" value="NA(+)_H(+) ANTIPORTER NHAA"/>
    <property type="match status" value="1"/>
</dbReference>
<dbReference type="Gene3D" id="1.20.1530.10">
    <property type="entry name" value="Na+/H+ antiporter like domain"/>
    <property type="match status" value="1"/>
</dbReference>
<dbReference type="InterPro" id="IPR004670">
    <property type="entry name" value="NhaA"/>
</dbReference>
<feature type="transmembrane region" description="Helical" evidence="7">
    <location>
        <begin position="208"/>
        <end position="228"/>
    </location>
</feature>
<accession>A0A7S0N6E7</accession>
<evidence type="ECO:0000313" key="8">
    <source>
        <dbReference type="EMBL" id="CAD8661501.1"/>
    </source>
</evidence>
<evidence type="ECO:0000256" key="3">
    <source>
        <dbReference type="ARBA" id="ARBA00022692"/>
    </source>
</evidence>
<feature type="transmembrane region" description="Helical" evidence="7">
    <location>
        <begin position="266"/>
        <end position="285"/>
    </location>
</feature>
<name>A0A7S0N6E7_9CHLO</name>
<protein>
    <recommendedName>
        <fullName evidence="9">Na+/H+ antiporter NhaA</fullName>
    </recommendedName>
</protein>
<feature type="transmembrane region" description="Helical" evidence="7">
    <location>
        <begin position="487"/>
        <end position="507"/>
    </location>
</feature>